<dbReference type="Proteomes" id="UP000240322">
    <property type="component" value="Unassembled WGS sequence"/>
</dbReference>
<evidence type="ECO:0008006" key="3">
    <source>
        <dbReference type="Google" id="ProtNLM"/>
    </source>
</evidence>
<accession>A0A2R6AHH7</accession>
<evidence type="ECO:0000313" key="1">
    <source>
        <dbReference type="EMBL" id="PSN85831.1"/>
    </source>
</evidence>
<sequence length="131" mass="14159">MRAKKAQAAAVAAIALFLIFLFFLSAFTSINNMRLFAVKEENYEAQVLAMQKEESLCVAYLPQSSQLVITNTGANPSTIVAVLELPNLRVISMKVTVQPGYSQQVPVDPGYTEYAAVTSLGNSFANTTTCS</sequence>
<evidence type="ECO:0000313" key="2">
    <source>
        <dbReference type="Proteomes" id="UP000240322"/>
    </source>
</evidence>
<gene>
    <name evidence="1" type="ORF">B9Q03_12060</name>
</gene>
<protein>
    <recommendedName>
        <fullName evidence="3">Archaeal Type IV pilin N-terminal domain-containing protein</fullName>
    </recommendedName>
</protein>
<comment type="caution">
    <text evidence="1">The sequence shown here is derived from an EMBL/GenBank/DDBJ whole genome shotgun (WGS) entry which is preliminary data.</text>
</comment>
<dbReference type="AlphaFoldDB" id="A0A2R6AHH7"/>
<reference evidence="1 2" key="1">
    <citation type="submission" date="2017-04" db="EMBL/GenBank/DDBJ databases">
        <title>Novel microbial lineages endemic to geothermal iron-oxide mats fill important gaps in the evolutionary history of Archaea.</title>
        <authorList>
            <person name="Jay Z.J."/>
            <person name="Beam J.P."/>
            <person name="Dlakic M."/>
            <person name="Rusch D.B."/>
            <person name="Kozubal M.A."/>
            <person name="Inskeep W.P."/>
        </authorList>
    </citation>
    <scope>NUCLEOTIDE SEQUENCE [LARGE SCALE GENOMIC DNA]</scope>
    <source>
        <strain evidence="1">OSP_D</strain>
    </source>
</reference>
<name>A0A2R6AHH7_9ARCH</name>
<proteinExistence type="predicted"/>
<dbReference type="EMBL" id="NEXE01000227">
    <property type="protein sequence ID" value="PSN85831.1"/>
    <property type="molecule type" value="Genomic_DNA"/>
</dbReference>
<organism evidence="1 2">
    <name type="scientific">Candidatus Marsarchaeota G2 archaeon OSP_D</name>
    <dbReference type="NCBI Taxonomy" id="1978157"/>
    <lineage>
        <taxon>Archaea</taxon>
        <taxon>Candidatus Marsarchaeota</taxon>
        <taxon>Candidatus Marsarchaeota group 2</taxon>
    </lineage>
</organism>